<gene>
    <name evidence="6" type="ORF">Amac_032730</name>
</gene>
<dbReference type="EMBL" id="BLAE01000016">
    <property type="protein sequence ID" value="GES09677.1"/>
    <property type="molecule type" value="Genomic_DNA"/>
</dbReference>
<evidence type="ECO:0000256" key="3">
    <source>
        <dbReference type="SAM" id="MobiDB-lite"/>
    </source>
</evidence>
<feature type="chain" id="PRO_5024300660" evidence="4">
    <location>
        <begin position="31"/>
        <end position="304"/>
    </location>
</feature>
<reference evidence="6 7" key="1">
    <citation type="submission" date="2019-10" db="EMBL/GenBank/DDBJ databases">
        <title>Whole genome shotgun sequence of Acrocarpospora macrocephala NBRC 16266.</title>
        <authorList>
            <person name="Ichikawa N."/>
            <person name="Kimura A."/>
            <person name="Kitahashi Y."/>
            <person name="Komaki H."/>
            <person name="Oguchi A."/>
        </authorList>
    </citation>
    <scope>NUCLEOTIDE SEQUENCE [LARGE SCALE GENOMIC DNA]</scope>
    <source>
        <strain evidence="6 7">NBRC 16266</strain>
    </source>
</reference>
<evidence type="ECO:0000313" key="7">
    <source>
        <dbReference type="Proteomes" id="UP000331127"/>
    </source>
</evidence>
<accession>A0A5M3WKF8</accession>
<evidence type="ECO:0000259" key="5">
    <source>
        <dbReference type="Pfam" id="PF00149"/>
    </source>
</evidence>
<comment type="caution">
    <text evidence="6">The sequence shown here is derived from an EMBL/GenBank/DDBJ whole genome shotgun (WGS) entry which is preliminary data.</text>
</comment>
<evidence type="ECO:0000256" key="4">
    <source>
        <dbReference type="SAM" id="SignalP"/>
    </source>
</evidence>
<proteinExistence type="predicted"/>
<protein>
    <submittedName>
        <fullName evidence="6">Acid phosphatase</fullName>
    </submittedName>
</protein>
<dbReference type="OrthoDB" id="2479530at2"/>
<dbReference type="InterPro" id="IPR029052">
    <property type="entry name" value="Metallo-depent_PP-like"/>
</dbReference>
<name>A0A5M3WKF8_9ACTN</name>
<dbReference type="RefSeq" id="WP_155355187.1">
    <property type="nucleotide sequence ID" value="NZ_BAAAHL010000040.1"/>
</dbReference>
<keyword evidence="1 4" id="KW-0732">Signal</keyword>
<evidence type="ECO:0000313" key="6">
    <source>
        <dbReference type="EMBL" id="GES09677.1"/>
    </source>
</evidence>
<dbReference type="PANTHER" id="PTHR10161">
    <property type="entry name" value="TARTRATE-RESISTANT ACID PHOSPHATASE TYPE 5"/>
    <property type="match status" value="1"/>
</dbReference>
<keyword evidence="2" id="KW-0378">Hydrolase</keyword>
<dbReference type="GO" id="GO:0016787">
    <property type="term" value="F:hydrolase activity"/>
    <property type="evidence" value="ECO:0007669"/>
    <property type="project" value="UniProtKB-KW"/>
</dbReference>
<feature type="region of interest" description="Disordered" evidence="3">
    <location>
        <begin position="29"/>
        <end position="52"/>
    </location>
</feature>
<sequence length="304" mass="32333">MNARRTARKVRAALLGAALLAVPACSGSSAESGAGREPVPSTSATVAGSAPSDPQQVGFLAIGDFGTGGKAQRRVAAAMKRWASRHRVDAIITTGDNVYPDGRPDKFPAVLTKPYKGLKAPLWAALGNHDVQAGHAAQQLKTLGLPTPPFAKRLPGVEFLFLDANRDHAAQAGWLDRQLSAAGPRLRVVVFHQPAWSCSLHGSTATVDRHWVPILERHRVALVLNGHDHNYQRFVSPNGVNYIVTGGGGAGLYPIKYGCPGLPKRAAARKRHHFVAVQVTGDDTLSVAAIGPKGHTFDWSVITR</sequence>
<dbReference type="Pfam" id="PF00149">
    <property type="entry name" value="Metallophos"/>
    <property type="match status" value="1"/>
</dbReference>
<feature type="signal peptide" evidence="4">
    <location>
        <begin position="1"/>
        <end position="30"/>
    </location>
</feature>
<evidence type="ECO:0000256" key="1">
    <source>
        <dbReference type="ARBA" id="ARBA00022729"/>
    </source>
</evidence>
<keyword evidence="7" id="KW-1185">Reference proteome</keyword>
<dbReference type="PANTHER" id="PTHR10161:SF14">
    <property type="entry name" value="TARTRATE-RESISTANT ACID PHOSPHATASE TYPE 5"/>
    <property type="match status" value="1"/>
</dbReference>
<dbReference type="Proteomes" id="UP000331127">
    <property type="component" value="Unassembled WGS sequence"/>
</dbReference>
<organism evidence="6 7">
    <name type="scientific">Acrocarpospora macrocephala</name>
    <dbReference type="NCBI Taxonomy" id="150177"/>
    <lineage>
        <taxon>Bacteria</taxon>
        <taxon>Bacillati</taxon>
        <taxon>Actinomycetota</taxon>
        <taxon>Actinomycetes</taxon>
        <taxon>Streptosporangiales</taxon>
        <taxon>Streptosporangiaceae</taxon>
        <taxon>Acrocarpospora</taxon>
    </lineage>
</organism>
<dbReference type="AlphaFoldDB" id="A0A5M3WKF8"/>
<dbReference type="SUPFAM" id="SSF56300">
    <property type="entry name" value="Metallo-dependent phosphatases"/>
    <property type="match status" value="1"/>
</dbReference>
<evidence type="ECO:0000256" key="2">
    <source>
        <dbReference type="ARBA" id="ARBA00022801"/>
    </source>
</evidence>
<feature type="domain" description="Calcineurin-like phosphoesterase" evidence="5">
    <location>
        <begin position="59"/>
        <end position="231"/>
    </location>
</feature>
<dbReference type="InterPro" id="IPR051558">
    <property type="entry name" value="Metallophosphoesterase_PAP"/>
</dbReference>
<dbReference type="Gene3D" id="3.60.21.10">
    <property type="match status" value="1"/>
</dbReference>
<dbReference type="InterPro" id="IPR004843">
    <property type="entry name" value="Calcineurin-like_PHP"/>
</dbReference>